<feature type="non-terminal residue" evidence="1">
    <location>
        <position position="133"/>
    </location>
</feature>
<accession>A0A6S7KDI7</accession>
<dbReference type="Proteomes" id="UP001152795">
    <property type="component" value="Unassembled WGS sequence"/>
</dbReference>
<gene>
    <name evidence="1" type="ORF">PACLA_8A050742</name>
</gene>
<dbReference type="GO" id="GO:0004672">
    <property type="term" value="F:protein kinase activity"/>
    <property type="evidence" value="ECO:0007669"/>
    <property type="project" value="InterPro"/>
</dbReference>
<dbReference type="OrthoDB" id="20134at2759"/>
<dbReference type="AlphaFoldDB" id="A0A6S7KDI7"/>
<proteinExistence type="predicted"/>
<dbReference type="GO" id="GO:0005524">
    <property type="term" value="F:ATP binding"/>
    <property type="evidence" value="ECO:0007669"/>
    <property type="project" value="InterPro"/>
</dbReference>
<dbReference type="PANTHER" id="PTHR26392:SF92">
    <property type="entry name" value="PROTEIN KINASE DOMAIN-CONTAINING PROTEIN"/>
    <property type="match status" value="1"/>
</dbReference>
<sequence length="133" mass="15356">DLNHKNVVKFFGRVLHDDQDGKRVIFLTELCKENLRSFLKSNPDHIPASDRTSKSVKVMIKLAKDVASGLKYLHDRGIVHRDLKPENILSVDKSRENQNVCNRTRRLFQQLETVPNVNFIGNNHEPETEVKVL</sequence>
<dbReference type="InterPro" id="IPR011009">
    <property type="entry name" value="Kinase-like_dom_sf"/>
</dbReference>
<dbReference type="PANTHER" id="PTHR26392">
    <property type="entry name" value="MITOGEN-ACTIVATED PROTEIN KINASE KINASE KINASE 7-RELATED"/>
    <property type="match status" value="1"/>
</dbReference>
<evidence type="ECO:0000313" key="2">
    <source>
        <dbReference type="Proteomes" id="UP001152795"/>
    </source>
</evidence>
<keyword evidence="1" id="KW-0418">Kinase</keyword>
<dbReference type="InterPro" id="IPR000719">
    <property type="entry name" value="Prot_kinase_dom"/>
</dbReference>
<keyword evidence="2" id="KW-1185">Reference proteome</keyword>
<evidence type="ECO:0000313" key="1">
    <source>
        <dbReference type="EMBL" id="CAB4041261.1"/>
    </source>
</evidence>
<name>A0A6S7KDI7_PARCT</name>
<organism evidence="1 2">
    <name type="scientific">Paramuricea clavata</name>
    <name type="common">Red gorgonian</name>
    <name type="synonym">Violescent sea-whip</name>
    <dbReference type="NCBI Taxonomy" id="317549"/>
    <lineage>
        <taxon>Eukaryota</taxon>
        <taxon>Metazoa</taxon>
        <taxon>Cnidaria</taxon>
        <taxon>Anthozoa</taxon>
        <taxon>Octocorallia</taxon>
        <taxon>Malacalcyonacea</taxon>
        <taxon>Plexauridae</taxon>
        <taxon>Paramuricea</taxon>
    </lineage>
</organism>
<feature type="non-terminal residue" evidence="1">
    <location>
        <position position="1"/>
    </location>
</feature>
<keyword evidence="1" id="KW-0808">Transferase</keyword>
<dbReference type="PROSITE" id="PS50011">
    <property type="entry name" value="PROTEIN_KINASE_DOM"/>
    <property type="match status" value="1"/>
</dbReference>
<dbReference type="EMBL" id="CACRXK020028041">
    <property type="protein sequence ID" value="CAB4041261.1"/>
    <property type="molecule type" value="Genomic_DNA"/>
</dbReference>
<comment type="caution">
    <text evidence="1">The sequence shown here is derived from an EMBL/GenBank/DDBJ whole genome shotgun (WGS) entry which is preliminary data.</text>
</comment>
<dbReference type="SUPFAM" id="SSF56112">
    <property type="entry name" value="Protein kinase-like (PK-like)"/>
    <property type="match status" value="1"/>
</dbReference>
<reference evidence="1" key="1">
    <citation type="submission" date="2020-04" db="EMBL/GenBank/DDBJ databases">
        <authorList>
            <person name="Alioto T."/>
            <person name="Alioto T."/>
            <person name="Gomez Garrido J."/>
        </authorList>
    </citation>
    <scope>NUCLEOTIDE SEQUENCE</scope>
    <source>
        <strain evidence="1">A484AB</strain>
    </source>
</reference>
<protein>
    <submittedName>
        <fullName evidence="1">Dual specificity kinase shkA</fullName>
    </submittedName>
</protein>
<dbReference type="Pfam" id="PF00069">
    <property type="entry name" value="Pkinase"/>
    <property type="match status" value="1"/>
</dbReference>
<dbReference type="Gene3D" id="1.10.510.10">
    <property type="entry name" value="Transferase(Phosphotransferase) domain 1"/>
    <property type="match status" value="1"/>
</dbReference>